<dbReference type="InterPro" id="IPR016167">
    <property type="entry name" value="FAD-bd_PCMH_sub1"/>
</dbReference>
<evidence type="ECO:0000313" key="8">
    <source>
        <dbReference type="Proteomes" id="UP000295560"/>
    </source>
</evidence>
<organism evidence="7 8">
    <name type="scientific">Pseudonocardia endophytica</name>
    <dbReference type="NCBI Taxonomy" id="401976"/>
    <lineage>
        <taxon>Bacteria</taxon>
        <taxon>Bacillati</taxon>
        <taxon>Actinomycetota</taxon>
        <taxon>Actinomycetes</taxon>
        <taxon>Pseudonocardiales</taxon>
        <taxon>Pseudonocardiaceae</taxon>
        <taxon>Pseudonocardia</taxon>
    </lineage>
</organism>
<evidence type="ECO:0000256" key="2">
    <source>
        <dbReference type="ARBA" id="ARBA00005466"/>
    </source>
</evidence>
<dbReference type="PROSITE" id="PS51387">
    <property type="entry name" value="FAD_PCMH"/>
    <property type="match status" value="1"/>
</dbReference>
<dbReference type="InterPro" id="IPR036318">
    <property type="entry name" value="FAD-bd_PCMH-like_sf"/>
</dbReference>
<dbReference type="Pfam" id="PF01565">
    <property type="entry name" value="FAD_binding_4"/>
    <property type="match status" value="1"/>
</dbReference>
<dbReference type="PANTHER" id="PTHR42973:SF39">
    <property type="entry name" value="FAD-BINDING PCMH-TYPE DOMAIN-CONTAINING PROTEIN"/>
    <property type="match status" value="1"/>
</dbReference>
<evidence type="ECO:0000256" key="1">
    <source>
        <dbReference type="ARBA" id="ARBA00001974"/>
    </source>
</evidence>
<keyword evidence="3" id="KW-0285">Flavoprotein</keyword>
<evidence type="ECO:0000313" key="7">
    <source>
        <dbReference type="EMBL" id="TCK21919.1"/>
    </source>
</evidence>
<keyword evidence="8" id="KW-1185">Reference proteome</keyword>
<dbReference type="Gene3D" id="3.30.43.10">
    <property type="entry name" value="Uridine Diphospho-n-acetylenolpyruvylglucosamine Reductase, domain 2"/>
    <property type="match status" value="1"/>
</dbReference>
<dbReference type="Gene3D" id="3.30.465.10">
    <property type="match status" value="1"/>
</dbReference>
<keyword evidence="4" id="KW-0274">FAD</keyword>
<dbReference type="PANTHER" id="PTHR42973">
    <property type="entry name" value="BINDING OXIDOREDUCTASE, PUTATIVE (AFU_ORTHOLOGUE AFUA_1G17690)-RELATED"/>
    <property type="match status" value="1"/>
</dbReference>
<comment type="cofactor">
    <cofactor evidence="1">
        <name>FAD</name>
        <dbReference type="ChEBI" id="CHEBI:57692"/>
    </cofactor>
</comment>
<gene>
    <name evidence="7" type="ORF">EV378_5911</name>
</gene>
<dbReference type="InterPro" id="IPR016166">
    <property type="entry name" value="FAD-bd_PCMH"/>
</dbReference>
<dbReference type="InterPro" id="IPR006094">
    <property type="entry name" value="Oxid_FAD_bind_N"/>
</dbReference>
<dbReference type="InterPro" id="IPR016164">
    <property type="entry name" value="FAD-linked_Oxase-like_C"/>
</dbReference>
<protein>
    <submittedName>
        <fullName evidence="7">FAD/FMN-containing dehydrogenase</fullName>
    </submittedName>
</protein>
<sequence>MTPPFFRGEWLVPGVPGYDEARQVFNRRVDARPEVVASCAGVADVVAALRYAAERGMPADVRCTGVTFGGLTAGRGVVVDLSLMRGVEILPEQRIARVQGGVRGGDLQIEASVHGLAGVTGIVSTTGVGAWLAGGIGHLARRVGYACDNILAVELVTAAGEVVRASPEENPDLFWGVRGSTGNFGVVTALEVRLHEVPPVVHGGTMSWSLDRLDGPVRALREQDWTSDGMLVIGLLGSASLGGRGGLDLVVSHSGPSEAARADLERLRSFGAPDEENMGTRTFRELSVLFDEGYPPTRCAMDEQSVVAFDDELVTALVDKIREPVGGGTRSVELVPRTGAMRGAPRHASALRESAQAPTWGIGPTCFWDDPSEDAVHDRWVAEAVDTVRRVATVGGYEHPGSVGAARDVDGLRGLYGNRLERLRRLKSTWDPDNVFAGGQNIPPVDR</sequence>
<dbReference type="Gene3D" id="3.40.462.20">
    <property type="match status" value="1"/>
</dbReference>
<proteinExistence type="inferred from homology"/>
<evidence type="ECO:0000256" key="5">
    <source>
        <dbReference type="ARBA" id="ARBA00023002"/>
    </source>
</evidence>
<dbReference type="Pfam" id="PF08031">
    <property type="entry name" value="BBE"/>
    <property type="match status" value="1"/>
</dbReference>
<reference evidence="7 8" key="1">
    <citation type="submission" date="2019-03" db="EMBL/GenBank/DDBJ databases">
        <title>Sequencing the genomes of 1000 actinobacteria strains.</title>
        <authorList>
            <person name="Klenk H.-P."/>
        </authorList>
    </citation>
    <scope>NUCLEOTIDE SEQUENCE [LARGE SCALE GENOMIC DNA]</scope>
    <source>
        <strain evidence="7 8">DSM 44969</strain>
    </source>
</reference>
<comment type="similarity">
    <text evidence="2">Belongs to the oxygen-dependent FAD-linked oxidoreductase family.</text>
</comment>
<dbReference type="InterPro" id="IPR012951">
    <property type="entry name" value="BBE"/>
</dbReference>
<dbReference type="EMBL" id="SMFZ01000002">
    <property type="protein sequence ID" value="TCK21919.1"/>
    <property type="molecule type" value="Genomic_DNA"/>
</dbReference>
<dbReference type="RefSeq" id="WP_165922540.1">
    <property type="nucleotide sequence ID" value="NZ_SMFZ01000002.1"/>
</dbReference>
<comment type="caution">
    <text evidence="7">The sequence shown here is derived from an EMBL/GenBank/DDBJ whole genome shotgun (WGS) entry which is preliminary data.</text>
</comment>
<dbReference type="GO" id="GO:0016491">
    <property type="term" value="F:oxidoreductase activity"/>
    <property type="evidence" value="ECO:0007669"/>
    <property type="project" value="UniProtKB-KW"/>
</dbReference>
<dbReference type="Proteomes" id="UP000295560">
    <property type="component" value="Unassembled WGS sequence"/>
</dbReference>
<accession>A0A4R1HQ81</accession>
<name>A0A4R1HQ81_PSEEN</name>
<dbReference type="GO" id="GO:0071949">
    <property type="term" value="F:FAD binding"/>
    <property type="evidence" value="ECO:0007669"/>
    <property type="project" value="InterPro"/>
</dbReference>
<dbReference type="InterPro" id="IPR050416">
    <property type="entry name" value="FAD-linked_Oxidoreductase"/>
</dbReference>
<feature type="domain" description="FAD-binding PCMH-type" evidence="6">
    <location>
        <begin position="28"/>
        <end position="197"/>
    </location>
</feature>
<dbReference type="SUPFAM" id="SSF55103">
    <property type="entry name" value="FAD-linked oxidases, C-terminal domain"/>
    <property type="match status" value="1"/>
</dbReference>
<evidence type="ECO:0000259" key="6">
    <source>
        <dbReference type="PROSITE" id="PS51387"/>
    </source>
</evidence>
<keyword evidence="5" id="KW-0560">Oxidoreductase</keyword>
<evidence type="ECO:0000256" key="3">
    <source>
        <dbReference type="ARBA" id="ARBA00022630"/>
    </source>
</evidence>
<dbReference type="InterPro" id="IPR016169">
    <property type="entry name" value="FAD-bd_PCMH_sub2"/>
</dbReference>
<evidence type="ECO:0000256" key="4">
    <source>
        <dbReference type="ARBA" id="ARBA00022827"/>
    </source>
</evidence>
<dbReference type="AlphaFoldDB" id="A0A4R1HQ81"/>
<dbReference type="SUPFAM" id="SSF56176">
    <property type="entry name" value="FAD-binding/transporter-associated domain-like"/>
    <property type="match status" value="1"/>
</dbReference>